<name>A0AAE1HWJ3_9NEOP</name>
<keyword evidence="1" id="KW-0648">Protein biosynthesis</keyword>
<keyword evidence="2" id="KW-1185">Reference proteome</keyword>
<keyword evidence="1" id="KW-0251">Elongation factor</keyword>
<protein>
    <submittedName>
        <fullName evidence="1">Elongation factor G</fullName>
    </submittedName>
</protein>
<accession>A0AAE1HWJ3</accession>
<proteinExistence type="predicted"/>
<comment type="caution">
    <text evidence="1">The sequence shown here is derived from an EMBL/GenBank/DDBJ whole genome shotgun (WGS) entry which is preliminary data.</text>
</comment>
<organism evidence="1 2">
    <name type="scientific">Frankliniella fusca</name>
    <dbReference type="NCBI Taxonomy" id="407009"/>
    <lineage>
        <taxon>Eukaryota</taxon>
        <taxon>Metazoa</taxon>
        <taxon>Ecdysozoa</taxon>
        <taxon>Arthropoda</taxon>
        <taxon>Hexapoda</taxon>
        <taxon>Insecta</taxon>
        <taxon>Pterygota</taxon>
        <taxon>Neoptera</taxon>
        <taxon>Paraneoptera</taxon>
        <taxon>Thysanoptera</taxon>
        <taxon>Terebrantia</taxon>
        <taxon>Thripoidea</taxon>
        <taxon>Thripidae</taxon>
        <taxon>Frankliniella</taxon>
    </lineage>
</organism>
<dbReference type="Proteomes" id="UP001219518">
    <property type="component" value="Unassembled WGS sequence"/>
</dbReference>
<sequence length="74" mass="8360">MEVHRILVQHFVGRIIGDPTLRRILLQTDEFRNGGFRADDFEDSPVVPQVPPPGIQYPGGLLADPEYVDLTMED</sequence>
<reference evidence="1" key="2">
    <citation type="journal article" date="2023" name="BMC Genomics">
        <title>Pest status, molecular evolution, and epigenetic factors derived from the genome assembly of Frankliniella fusca, a thysanopteran phytovirus vector.</title>
        <authorList>
            <person name="Catto M.A."/>
            <person name="Labadie P.E."/>
            <person name="Jacobson A.L."/>
            <person name="Kennedy G.G."/>
            <person name="Srinivasan R."/>
            <person name="Hunt B.G."/>
        </authorList>
    </citation>
    <scope>NUCLEOTIDE SEQUENCE</scope>
    <source>
        <strain evidence="1">PL_HMW_Pooled</strain>
    </source>
</reference>
<evidence type="ECO:0000313" key="1">
    <source>
        <dbReference type="EMBL" id="KAK3928718.1"/>
    </source>
</evidence>
<reference evidence="1" key="1">
    <citation type="submission" date="2021-07" db="EMBL/GenBank/DDBJ databases">
        <authorList>
            <person name="Catto M.A."/>
            <person name="Jacobson A."/>
            <person name="Kennedy G."/>
            <person name="Labadie P."/>
            <person name="Hunt B.G."/>
            <person name="Srinivasan R."/>
        </authorList>
    </citation>
    <scope>NUCLEOTIDE SEQUENCE</scope>
    <source>
        <strain evidence="1">PL_HMW_Pooled</strain>
        <tissue evidence="1">Head</tissue>
    </source>
</reference>
<dbReference type="AlphaFoldDB" id="A0AAE1HWJ3"/>
<gene>
    <name evidence="1" type="ORF">KUF71_016942</name>
</gene>
<dbReference type="GO" id="GO:0003746">
    <property type="term" value="F:translation elongation factor activity"/>
    <property type="evidence" value="ECO:0007669"/>
    <property type="project" value="UniProtKB-KW"/>
</dbReference>
<dbReference type="EMBL" id="JAHWGI010001349">
    <property type="protein sequence ID" value="KAK3928718.1"/>
    <property type="molecule type" value="Genomic_DNA"/>
</dbReference>
<evidence type="ECO:0000313" key="2">
    <source>
        <dbReference type="Proteomes" id="UP001219518"/>
    </source>
</evidence>